<evidence type="ECO:0000313" key="3">
    <source>
        <dbReference type="Proteomes" id="UP001266357"/>
    </source>
</evidence>
<accession>A0ABU3A0W3</accession>
<name>A0ABU3A0W3_9GAMM</name>
<comment type="caution">
    <text evidence="2">The sequence shown here is derived from an EMBL/GenBank/DDBJ whole genome shotgun (WGS) entry which is preliminary data.</text>
</comment>
<dbReference type="Proteomes" id="UP001266357">
    <property type="component" value="Unassembled WGS sequence"/>
</dbReference>
<gene>
    <name evidence="2" type="ORF">RM573_07355</name>
</gene>
<dbReference type="EMBL" id="JAVRIF010000003">
    <property type="protein sequence ID" value="MDT0603410.1"/>
    <property type="molecule type" value="Genomic_DNA"/>
</dbReference>
<sequence length="125" mass="13901">MEYEFIHDAITGGAKAKFSLEHQIVGPWLEIELGQNTAKLEEILTAIDQVESGKCQEKLITGHEYSLVVNQDDVHIQANALLNGEANLPEEFSEDGMNFDGQDSSSCGVEDFRTLLLSWAKFTKI</sequence>
<dbReference type="PIRSF" id="PIRSF006287">
    <property type="entry name" value="UCP006287"/>
    <property type="match status" value="1"/>
</dbReference>
<dbReference type="Pfam" id="PF06062">
    <property type="entry name" value="UPF0231"/>
    <property type="match status" value="1"/>
</dbReference>
<evidence type="ECO:0000313" key="2">
    <source>
        <dbReference type="EMBL" id="MDT0603410.1"/>
    </source>
</evidence>
<reference evidence="2 3" key="1">
    <citation type="submission" date="2023-09" db="EMBL/GenBank/DDBJ databases">
        <authorList>
            <person name="Rey-Velasco X."/>
        </authorList>
    </citation>
    <scope>NUCLEOTIDE SEQUENCE [LARGE SCALE GENOMIC DNA]</scope>
    <source>
        <strain evidence="2 3">W431</strain>
    </source>
</reference>
<keyword evidence="3" id="KW-1185">Reference proteome</keyword>
<dbReference type="InterPro" id="IPR008249">
    <property type="entry name" value="UPF0231"/>
</dbReference>
<organism evidence="2 3">
    <name type="scientific">Thalassotalea castellviae</name>
    <dbReference type="NCBI Taxonomy" id="3075612"/>
    <lineage>
        <taxon>Bacteria</taxon>
        <taxon>Pseudomonadati</taxon>
        <taxon>Pseudomonadota</taxon>
        <taxon>Gammaproteobacteria</taxon>
        <taxon>Alteromonadales</taxon>
        <taxon>Colwelliaceae</taxon>
        <taxon>Thalassotalea</taxon>
    </lineage>
</organism>
<proteinExistence type="inferred from homology"/>
<comment type="similarity">
    <text evidence="1">Belongs to the UPF0231 family.</text>
</comment>
<protein>
    <submittedName>
        <fullName evidence="2">YacL family protein</fullName>
    </submittedName>
</protein>
<evidence type="ECO:0000256" key="1">
    <source>
        <dbReference type="ARBA" id="ARBA00005367"/>
    </source>
</evidence>
<dbReference type="RefSeq" id="WP_311579514.1">
    <property type="nucleotide sequence ID" value="NZ_JAVRIF010000003.1"/>
</dbReference>